<dbReference type="Pfam" id="PF00395">
    <property type="entry name" value="SLH"/>
    <property type="match status" value="1"/>
</dbReference>
<proteinExistence type="predicted"/>
<evidence type="ECO:0000256" key="1">
    <source>
        <dbReference type="SAM" id="SignalP"/>
    </source>
</evidence>
<reference evidence="4" key="1">
    <citation type="journal article" date="2019" name="Int. J. Syst. Evol. Microbiol.">
        <title>The Global Catalogue of Microorganisms (GCM) 10K type strain sequencing project: providing services to taxonomists for standard genome sequencing and annotation.</title>
        <authorList>
            <consortium name="The Broad Institute Genomics Platform"/>
            <consortium name="The Broad Institute Genome Sequencing Center for Infectious Disease"/>
            <person name="Wu L."/>
            <person name="Ma J."/>
        </authorList>
    </citation>
    <scope>NUCLEOTIDE SEQUENCE [LARGE SCALE GENOMIC DNA]</scope>
    <source>
        <strain evidence="4">TISTR 1827</strain>
    </source>
</reference>
<comment type="caution">
    <text evidence="3">The sequence shown here is derived from an EMBL/GenBank/DDBJ whole genome shotgun (WGS) entry which is preliminary data.</text>
</comment>
<dbReference type="PANTHER" id="PTHR43308">
    <property type="entry name" value="OUTER MEMBRANE PROTEIN ALPHA-RELATED"/>
    <property type="match status" value="1"/>
</dbReference>
<dbReference type="EMBL" id="JBHUMY010000007">
    <property type="protein sequence ID" value="MFD2660283.1"/>
    <property type="molecule type" value="Genomic_DNA"/>
</dbReference>
<evidence type="ECO:0000313" key="4">
    <source>
        <dbReference type="Proteomes" id="UP001597493"/>
    </source>
</evidence>
<gene>
    <name evidence="3" type="ORF">ACFSW5_08355</name>
</gene>
<sequence length="407" mass="45006">MKKGLRLRNLVAGALTVSFLLAAGGGIPSSPVQAASEKATFKDTIPAWAKSSVETAVQAGILSGYPDGTFKPNNPITRAELLKVMALTFDLKVNTATSGAWYLPYKQALMDAKIYMANDYTGDINKSVTRNEMAKLAIRGAKAEYRGKFMTAAELMFRAVNAGLLGRTGTNADTIDTAGTTTRAQAAVLITRLLQLQNGGTLPVDKGASSAAEIAWHRHNMITMFNQNDLVPLPYTKNIDSTYDVVIEQLIILDPGDSTGYYSEYTNQVNNWELSGKKVSANDGYLFAYKLKGVSKVADSTKAKYIRSSFYMLNEGPSAGFYIPRKYVYDNSLTDKKGLYQNNATFRLNKVGASGYDFYYSFVDKDFIQSQIQTYGALPIHLEKYAKQMDKTTQFYLTEVKDRQWIK</sequence>
<dbReference type="PROSITE" id="PS51272">
    <property type="entry name" value="SLH"/>
    <property type="match status" value="1"/>
</dbReference>
<dbReference type="RefSeq" id="WP_379271364.1">
    <property type="nucleotide sequence ID" value="NZ_JBHUGT010000005.1"/>
</dbReference>
<dbReference type="InterPro" id="IPR001119">
    <property type="entry name" value="SLH_dom"/>
</dbReference>
<feature type="chain" id="PRO_5046558974" evidence="1">
    <location>
        <begin position="23"/>
        <end position="407"/>
    </location>
</feature>
<evidence type="ECO:0000259" key="2">
    <source>
        <dbReference type="PROSITE" id="PS51272"/>
    </source>
</evidence>
<protein>
    <submittedName>
        <fullName evidence="3">S-layer homology domain-containing protein</fullName>
    </submittedName>
</protein>
<dbReference type="InterPro" id="IPR051465">
    <property type="entry name" value="Cell_Envelope_Struct_Comp"/>
</dbReference>
<accession>A0ABW5QUX7</accession>
<keyword evidence="1" id="KW-0732">Signal</keyword>
<feature type="domain" description="SLH" evidence="2">
    <location>
        <begin position="36"/>
        <end position="99"/>
    </location>
</feature>
<name>A0ABW5QUX7_9BACL</name>
<evidence type="ECO:0000313" key="3">
    <source>
        <dbReference type="EMBL" id="MFD2660283.1"/>
    </source>
</evidence>
<dbReference type="PANTHER" id="PTHR43308:SF5">
    <property type="entry name" value="S-LAYER PROTEIN _ PEPTIDOGLYCAN ENDO-BETA-N-ACETYLGLUCOSAMINIDASE"/>
    <property type="match status" value="1"/>
</dbReference>
<dbReference type="Proteomes" id="UP001597493">
    <property type="component" value="Unassembled WGS sequence"/>
</dbReference>
<organism evidence="3 4">
    <name type="scientific">Paenibacillus thailandensis</name>
    <dbReference type="NCBI Taxonomy" id="393250"/>
    <lineage>
        <taxon>Bacteria</taxon>
        <taxon>Bacillati</taxon>
        <taxon>Bacillota</taxon>
        <taxon>Bacilli</taxon>
        <taxon>Bacillales</taxon>
        <taxon>Paenibacillaceae</taxon>
        <taxon>Paenibacillus</taxon>
    </lineage>
</organism>
<feature type="signal peptide" evidence="1">
    <location>
        <begin position="1"/>
        <end position="22"/>
    </location>
</feature>
<keyword evidence="4" id="KW-1185">Reference proteome</keyword>